<dbReference type="Pfam" id="PF12159">
    <property type="entry name" value="DUF3593"/>
    <property type="match status" value="1"/>
</dbReference>
<comment type="caution">
    <text evidence="2">The sequence shown here is derived from an EMBL/GenBank/DDBJ whole genome shotgun (WGS) entry which is preliminary data.</text>
</comment>
<accession>A0A9W7DZL9</accession>
<dbReference type="InterPro" id="IPR021995">
    <property type="entry name" value="DUF3593"/>
</dbReference>
<feature type="non-terminal residue" evidence="2">
    <location>
        <position position="127"/>
    </location>
</feature>
<dbReference type="OrthoDB" id="424673at2759"/>
<name>A0A9W7DZL9_9STRA</name>
<dbReference type="Proteomes" id="UP001165082">
    <property type="component" value="Unassembled WGS sequence"/>
</dbReference>
<evidence type="ECO:0000313" key="2">
    <source>
        <dbReference type="EMBL" id="GMH56563.1"/>
    </source>
</evidence>
<proteinExistence type="predicted"/>
<sequence>MGFFGFQYLLLFVLATIPSGIVSKLQYSETLANCDWLHGGAELLLTLTSLLVVSGFRDASVTGGIGVSGNELKIQSFALAVGAAFFAAVAWGPGTGLEAHSAFAGGIGDLGQGIMDYLPEGMRAEPE</sequence>
<dbReference type="PANTHER" id="PTHR35473">
    <property type="entry name" value="1-ACYL-SN-GLYCEROL-3-PHOSPHATE ACYLTRANSFERASE"/>
    <property type="match status" value="1"/>
</dbReference>
<dbReference type="PANTHER" id="PTHR35473:SF3">
    <property type="entry name" value="1-ACYL-SN-GLYCEROL-3-PHOSPHATE ACYLTRANSFERASE"/>
    <property type="match status" value="1"/>
</dbReference>
<feature type="chain" id="PRO_5040931954" evidence="1">
    <location>
        <begin position="24"/>
        <end position="127"/>
    </location>
</feature>
<keyword evidence="1" id="KW-0732">Signal</keyword>
<feature type="signal peptide" evidence="1">
    <location>
        <begin position="1"/>
        <end position="23"/>
    </location>
</feature>
<gene>
    <name evidence="2" type="ORF">TrRE_jg2840</name>
</gene>
<keyword evidence="3" id="KW-1185">Reference proteome</keyword>
<evidence type="ECO:0000256" key="1">
    <source>
        <dbReference type="SAM" id="SignalP"/>
    </source>
</evidence>
<dbReference type="AlphaFoldDB" id="A0A9W7DZL9"/>
<evidence type="ECO:0000313" key="3">
    <source>
        <dbReference type="Proteomes" id="UP001165082"/>
    </source>
</evidence>
<dbReference type="EMBL" id="BRXZ01002192">
    <property type="protein sequence ID" value="GMH56563.1"/>
    <property type="molecule type" value="Genomic_DNA"/>
</dbReference>
<reference evidence="2" key="1">
    <citation type="submission" date="2022-07" db="EMBL/GenBank/DDBJ databases">
        <title>Genome analysis of Parmales, a sister group of diatoms, reveals the evolutionary specialization of diatoms from phago-mixotrophs to photoautotrophs.</title>
        <authorList>
            <person name="Ban H."/>
            <person name="Sato S."/>
            <person name="Yoshikawa S."/>
            <person name="Kazumasa Y."/>
            <person name="Nakamura Y."/>
            <person name="Ichinomiya M."/>
            <person name="Saitoh K."/>
            <person name="Sato N."/>
            <person name="Blanc-Mathieu R."/>
            <person name="Endo H."/>
            <person name="Kuwata A."/>
            <person name="Ogata H."/>
        </authorList>
    </citation>
    <scope>NUCLEOTIDE SEQUENCE</scope>
</reference>
<organism evidence="2 3">
    <name type="scientific">Triparma retinervis</name>
    <dbReference type="NCBI Taxonomy" id="2557542"/>
    <lineage>
        <taxon>Eukaryota</taxon>
        <taxon>Sar</taxon>
        <taxon>Stramenopiles</taxon>
        <taxon>Ochrophyta</taxon>
        <taxon>Bolidophyceae</taxon>
        <taxon>Parmales</taxon>
        <taxon>Triparmaceae</taxon>
        <taxon>Triparma</taxon>
    </lineage>
</organism>
<protein>
    <submittedName>
        <fullName evidence="2">Uncharacterized protein</fullName>
    </submittedName>
</protein>